<dbReference type="RefSeq" id="WP_154524207.1">
    <property type="nucleotide sequence ID" value="NZ_VULZ01000004.1"/>
</dbReference>
<gene>
    <name evidence="2" type="ORF">FYJ35_05190</name>
</gene>
<keyword evidence="1" id="KW-0812">Transmembrane</keyword>
<feature type="transmembrane region" description="Helical" evidence="1">
    <location>
        <begin position="117"/>
        <end position="136"/>
    </location>
</feature>
<sequence length="496" mass="56453">MEAGKVRRAGSRVLSRWERFWKQSYKSILLIAGISLLALSALLRTGMTYRDDLWRAVDGYRNWYLGNRYINDILSAMLHAGCKISDISPLPQILAVFIASIAAYLTILIFADGKRIGWLQITAALPRVLFPYFLVCLSYKFDAPYMALSVLAGTVPLLYVQNRARSYFLASFLGTLLTCMTYQASLGIYPVLVLFLIFGYWMKGKWKAGKCFRILGISIVSYLGALVIYRILFVRYVIPYAQGKVFPLKKLPAGVMANYRVIYRAFRADLNRAWKLLLLVLMISFFISVVVNTKRNRFVSAVMCLLCIATSSVLVVGPLIAFEGQNFIARYSYGIGTPFLAMAVCLSFTQKFPIGKIAFVGISWCFLVYSLTYGNAVSEQMHYVDERCLLIMEDMNNLPEIKDSRHMEYLFTGTCGYSPSIKKLVQRTPMLKRMMLPKVGKDYFGGYYFATHYMDGAAQFNPYILVDQLTDRKVVKDTRFHTIEQEGSVYVVHVKK</sequence>
<protein>
    <recommendedName>
        <fullName evidence="4">Glucosyl transferase GtrII</fullName>
    </recommendedName>
</protein>
<feature type="transmembrane region" description="Helical" evidence="1">
    <location>
        <begin position="357"/>
        <end position="376"/>
    </location>
</feature>
<dbReference type="Pfam" id="PF14264">
    <property type="entry name" value="Glucos_trans_II"/>
    <property type="match status" value="1"/>
</dbReference>
<keyword evidence="1" id="KW-1133">Transmembrane helix</keyword>
<organism evidence="2 3">
    <name type="scientific">Porcincola intestinalis</name>
    <dbReference type="NCBI Taxonomy" id="2606632"/>
    <lineage>
        <taxon>Bacteria</taxon>
        <taxon>Bacillati</taxon>
        <taxon>Bacillota</taxon>
        <taxon>Clostridia</taxon>
        <taxon>Lachnospirales</taxon>
        <taxon>Lachnospiraceae</taxon>
        <taxon>Porcincola</taxon>
    </lineage>
</organism>
<feature type="transmembrane region" description="Helical" evidence="1">
    <location>
        <begin position="93"/>
        <end position="111"/>
    </location>
</feature>
<keyword evidence="3" id="KW-1185">Reference proteome</keyword>
<comment type="caution">
    <text evidence="2">The sequence shown here is derived from an EMBL/GenBank/DDBJ whole genome shotgun (WGS) entry which is preliminary data.</text>
</comment>
<evidence type="ECO:0000313" key="2">
    <source>
        <dbReference type="EMBL" id="MSS14440.1"/>
    </source>
</evidence>
<feature type="transmembrane region" description="Helical" evidence="1">
    <location>
        <begin position="328"/>
        <end position="348"/>
    </location>
</feature>
<feature type="transmembrane region" description="Helical" evidence="1">
    <location>
        <begin position="143"/>
        <end position="160"/>
    </location>
</feature>
<evidence type="ECO:0000313" key="3">
    <source>
        <dbReference type="Proteomes" id="UP000481852"/>
    </source>
</evidence>
<feature type="transmembrane region" description="Helical" evidence="1">
    <location>
        <begin position="214"/>
        <end position="238"/>
    </location>
</feature>
<name>A0A6L5X2J9_9FIRM</name>
<feature type="transmembrane region" description="Helical" evidence="1">
    <location>
        <begin position="180"/>
        <end position="202"/>
    </location>
</feature>
<feature type="transmembrane region" description="Helical" evidence="1">
    <location>
        <begin position="24"/>
        <end position="43"/>
    </location>
</feature>
<keyword evidence="1" id="KW-0472">Membrane</keyword>
<proteinExistence type="predicted"/>
<dbReference type="AlphaFoldDB" id="A0A6L5X2J9"/>
<dbReference type="Proteomes" id="UP000481852">
    <property type="component" value="Unassembled WGS sequence"/>
</dbReference>
<evidence type="ECO:0008006" key="4">
    <source>
        <dbReference type="Google" id="ProtNLM"/>
    </source>
</evidence>
<accession>A0A6L5X2J9</accession>
<evidence type="ECO:0000256" key="1">
    <source>
        <dbReference type="SAM" id="Phobius"/>
    </source>
</evidence>
<feature type="transmembrane region" description="Helical" evidence="1">
    <location>
        <begin position="273"/>
        <end position="291"/>
    </location>
</feature>
<dbReference type="InterPro" id="IPR025686">
    <property type="entry name" value="Glucos_trans_II"/>
</dbReference>
<feature type="transmembrane region" description="Helical" evidence="1">
    <location>
        <begin position="298"/>
        <end position="322"/>
    </location>
</feature>
<dbReference type="EMBL" id="VULZ01000004">
    <property type="protein sequence ID" value="MSS14440.1"/>
    <property type="molecule type" value="Genomic_DNA"/>
</dbReference>
<reference evidence="2 3" key="1">
    <citation type="submission" date="2019-08" db="EMBL/GenBank/DDBJ databases">
        <title>In-depth cultivation of the pig gut microbiome towards novel bacterial diversity and tailored functional studies.</title>
        <authorList>
            <person name="Wylensek D."/>
            <person name="Hitch T.C.A."/>
            <person name="Clavel T."/>
        </authorList>
    </citation>
    <scope>NUCLEOTIDE SEQUENCE [LARGE SCALE GENOMIC DNA]</scope>
    <source>
        <strain evidence="2 3">Oil+RF-744-WCA-WT-11</strain>
    </source>
</reference>